<proteinExistence type="predicted"/>
<evidence type="ECO:0000313" key="2">
    <source>
        <dbReference type="Proteomes" id="UP000553016"/>
    </source>
</evidence>
<dbReference type="EMBL" id="JAARZA010000002">
    <property type="protein sequence ID" value="MBC2239781.1"/>
    <property type="molecule type" value="Genomic_DNA"/>
</dbReference>
<comment type="caution">
    <text evidence="1">The sequence shown here is derived from an EMBL/GenBank/DDBJ whole genome shotgun (WGS) entry which is preliminary data.</text>
</comment>
<sequence length="89" mass="10567">MKQVEIRSEVLGFAEQMEKRLQSHDDRPGWKKEPDAYLYDLLVSKVEKLGVTDFSDREAHLKLTTDIANFAMMLNDNMRRKEREHESRN</sequence>
<dbReference type="Proteomes" id="UP000553016">
    <property type="component" value="Unassembled WGS sequence"/>
</dbReference>
<gene>
    <name evidence="1" type="ORF">HCB35_04785</name>
</gene>
<protein>
    <recommendedName>
        <fullName evidence="3">dATP/dGTP diphosphohydrolase N-terminal domain-containing protein</fullName>
    </recommendedName>
</protein>
<accession>A0A842F724</accession>
<name>A0A842F724_9LIST</name>
<dbReference type="RefSeq" id="WP_185540198.1">
    <property type="nucleotide sequence ID" value="NZ_JAARZA010000002.1"/>
</dbReference>
<reference evidence="1 2" key="1">
    <citation type="submission" date="2020-03" db="EMBL/GenBank/DDBJ databases">
        <title>Soil Listeria distribution.</title>
        <authorList>
            <person name="Liao J."/>
            <person name="Wiedmann M."/>
        </authorList>
    </citation>
    <scope>NUCLEOTIDE SEQUENCE [LARGE SCALE GENOMIC DNA]</scope>
    <source>
        <strain evidence="1 2">FSL L7-0149</strain>
    </source>
</reference>
<organism evidence="1 2">
    <name type="scientific">Listeria booriae</name>
    <dbReference type="NCBI Taxonomy" id="1552123"/>
    <lineage>
        <taxon>Bacteria</taxon>
        <taxon>Bacillati</taxon>
        <taxon>Bacillota</taxon>
        <taxon>Bacilli</taxon>
        <taxon>Bacillales</taxon>
        <taxon>Listeriaceae</taxon>
        <taxon>Listeria</taxon>
    </lineage>
</organism>
<evidence type="ECO:0008006" key="3">
    <source>
        <dbReference type="Google" id="ProtNLM"/>
    </source>
</evidence>
<evidence type="ECO:0000313" key="1">
    <source>
        <dbReference type="EMBL" id="MBC2239781.1"/>
    </source>
</evidence>
<dbReference type="AlphaFoldDB" id="A0A842F724"/>